<gene>
    <name evidence="1" type="ORF">A3J54_00635</name>
</gene>
<dbReference type="AlphaFoldDB" id="A0A1G2G4P0"/>
<accession>A0A1G2G4P0</accession>
<evidence type="ECO:0000313" key="1">
    <source>
        <dbReference type="EMBL" id="OGZ44828.1"/>
    </source>
</evidence>
<proteinExistence type="predicted"/>
<dbReference type="Proteomes" id="UP000176576">
    <property type="component" value="Unassembled WGS sequence"/>
</dbReference>
<dbReference type="EMBL" id="MHNN01000027">
    <property type="protein sequence ID" value="OGZ44828.1"/>
    <property type="molecule type" value="Genomic_DNA"/>
</dbReference>
<organism evidence="1 2">
    <name type="scientific">Candidatus Ryanbacteria bacterium RIFCSPHIGHO2_02_FULL_45_13b</name>
    <dbReference type="NCBI Taxonomy" id="1802117"/>
    <lineage>
        <taxon>Bacteria</taxon>
        <taxon>Candidatus Ryaniibacteriota</taxon>
    </lineage>
</organism>
<name>A0A1G2G4P0_9BACT</name>
<protein>
    <submittedName>
        <fullName evidence="1">Uncharacterized protein</fullName>
    </submittedName>
</protein>
<comment type="caution">
    <text evidence="1">The sequence shown here is derived from an EMBL/GenBank/DDBJ whole genome shotgun (WGS) entry which is preliminary data.</text>
</comment>
<reference evidence="1 2" key="1">
    <citation type="journal article" date="2016" name="Nat. Commun.">
        <title>Thousands of microbial genomes shed light on interconnected biogeochemical processes in an aquifer system.</title>
        <authorList>
            <person name="Anantharaman K."/>
            <person name="Brown C.T."/>
            <person name="Hug L.A."/>
            <person name="Sharon I."/>
            <person name="Castelle C.J."/>
            <person name="Probst A.J."/>
            <person name="Thomas B.C."/>
            <person name="Singh A."/>
            <person name="Wilkins M.J."/>
            <person name="Karaoz U."/>
            <person name="Brodie E.L."/>
            <person name="Williams K.H."/>
            <person name="Hubbard S.S."/>
            <person name="Banfield J.F."/>
        </authorList>
    </citation>
    <scope>NUCLEOTIDE SEQUENCE [LARGE SCALE GENOMIC DNA]</scope>
</reference>
<sequence length="87" mass="10054">MKIRGHCYVDKSEGQRASMPQTHGKRKLFEVRYLPGLFTGQVNTNVWSDAIGFNIYGEPVTRFIIWNPVVAGSYAQFFETLWKLARQ</sequence>
<evidence type="ECO:0000313" key="2">
    <source>
        <dbReference type="Proteomes" id="UP000176576"/>
    </source>
</evidence>